<dbReference type="Pfam" id="PF00650">
    <property type="entry name" value="CRAL_TRIO"/>
    <property type="match status" value="1"/>
</dbReference>
<proteinExistence type="predicted"/>
<dbReference type="InterPro" id="IPR011074">
    <property type="entry name" value="CRAL/TRIO_N_dom"/>
</dbReference>
<dbReference type="EMBL" id="JACMSC010000019">
    <property type="protein sequence ID" value="KAG6473980.1"/>
    <property type="molecule type" value="Genomic_DNA"/>
</dbReference>
<dbReference type="OrthoDB" id="1434354at2759"/>
<protein>
    <recommendedName>
        <fullName evidence="1">CRAL-TRIO domain-containing protein</fullName>
    </recommendedName>
</protein>
<dbReference type="AlphaFoldDB" id="A0A8J5C6A9"/>
<gene>
    <name evidence="2" type="ORF">ZIOFF_067900</name>
</gene>
<evidence type="ECO:0000313" key="2">
    <source>
        <dbReference type="EMBL" id="KAG6473980.1"/>
    </source>
</evidence>
<dbReference type="PANTHER" id="PTHR46277">
    <property type="entry name" value="OS03G0850700 PROTEIN"/>
    <property type="match status" value="1"/>
</dbReference>
<keyword evidence="3" id="KW-1185">Reference proteome</keyword>
<reference evidence="2 3" key="1">
    <citation type="submission" date="2020-08" db="EMBL/GenBank/DDBJ databases">
        <title>Plant Genome Project.</title>
        <authorList>
            <person name="Zhang R.-G."/>
        </authorList>
    </citation>
    <scope>NUCLEOTIDE SEQUENCE [LARGE SCALE GENOMIC DNA]</scope>
    <source>
        <tissue evidence="2">Rhizome</tissue>
    </source>
</reference>
<dbReference type="InterPro" id="IPR001251">
    <property type="entry name" value="CRAL-TRIO_dom"/>
</dbReference>
<dbReference type="SMART" id="SM00516">
    <property type="entry name" value="SEC14"/>
    <property type="match status" value="1"/>
</dbReference>
<dbReference type="CDD" id="cd00170">
    <property type="entry name" value="SEC14"/>
    <property type="match status" value="1"/>
</dbReference>
<evidence type="ECO:0000313" key="3">
    <source>
        <dbReference type="Proteomes" id="UP000734854"/>
    </source>
</evidence>
<sequence length="245" mass="28075">MEVEDKLALPGSDPVEKRKVASLRALVEAENPDAKEVDNMALRRFLRARDLDVEKASAQFLKHLKWRKTMMPNGFISESEISNELAHKELYKQGFDKQGRPIIVYLVANHVSAGRQMDELKRFAVYALEKACASMPNGQEKFIIISDLQGWGYSSCDVRGYLSAIDILQSYYPERLGKAFLINVPYIFMKVWKVIYQFLDAKTKEKFIFVANKEMRDTLLADIDESQLPEKYGGRLSLVPIEESI</sequence>
<dbReference type="Proteomes" id="UP000734854">
    <property type="component" value="Unassembled WGS sequence"/>
</dbReference>
<comment type="caution">
    <text evidence="2">The sequence shown here is derived from an EMBL/GenBank/DDBJ whole genome shotgun (WGS) entry which is preliminary data.</text>
</comment>
<evidence type="ECO:0000259" key="1">
    <source>
        <dbReference type="PROSITE" id="PS50191"/>
    </source>
</evidence>
<dbReference type="SMART" id="SM01100">
    <property type="entry name" value="CRAL_TRIO_N"/>
    <property type="match status" value="1"/>
</dbReference>
<dbReference type="PROSITE" id="PS50191">
    <property type="entry name" value="CRAL_TRIO"/>
    <property type="match status" value="1"/>
</dbReference>
<accession>A0A8J5C6A9</accession>
<name>A0A8J5C6A9_ZINOF</name>
<feature type="domain" description="CRAL-TRIO" evidence="1">
    <location>
        <begin position="78"/>
        <end position="240"/>
    </location>
</feature>
<organism evidence="2 3">
    <name type="scientific">Zingiber officinale</name>
    <name type="common">Ginger</name>
    <name type="synonym">Amomum zingiber</name>
    <dbReference type="NCBI Taxonomy" id="94328"/>
    <lineage>
        <taxon>Eukaryota</taxon>
        <taxon>Viridiplantae</taxon>
        <taxon>Streptophyta</taxon>
        <taxon>Embryophyta</taxon>
        <taxon>Tracheophyta</taxon>
        <taxon>Spermatophyta</taxon>
        <taxon>Magnoliopsida</taxon>
        <taxon>Liliopsida</taxon>
        <taxon>Zingiberales</taxon>
        <taxon>Zingiberaceae</taxon>
        <taxon>Zingiber</taxon>
    </lineage>
</organism>
<dbReference type="PANTHER" id="PTHR46277:SF3">
    <property type="entry name" value="BINDING PROTEIN, PUTATIVE-RELATED"/>
    <property type="match status" value="1"/>
</dbReference>